<feature type="compositionally biased region" description="Basic residues" evidence="1">
    <location>
        <begin position="36"/>
        <end position="54"/>
    </location>
</feature>
<keyword evidence="2" id="KW-1133">Transmembrane helix</keyword>
<feature type="transmembrane region" description="Helical" evidence="2">
    <location>
        <begin position="77"/>
        <end position="98"/>
    </location>
</feature>
<protein>
    <submittedName>
        <fullName evidence="3">DUF4345 domain-containing protein</fullName>
    </submittedName>
</protein>
<dbReference type="Proteomes" id="UP001596548">
    <property type="component" value="Unassembled WGS sequence"/>
</dbReference>
<dbReference type="InterPro" id="IPR025597">
    <property type="entry name" value="DUF4345"/>
</dbReference>
<evidence type="ECO:0000256" key="1">
    <source>
        <dbReference type="SAM" id="MobiDB-lite"/>
    </source>
</evidence>
<evidence type="ECO:0000256" key="2">
    <source>
        <dbReference type="SAM" id="Phobius"/>
    </source>
</evidence>
<reference evidence="4" key="1">
    <citation type="journal article" date="2019" name="Int. J. Syst. Evol. Microbiol.">
        <title>The Global Catalogue of Microorganisms (GCM) 10K type strain sequencing project: providing services to taxonomists for standard genome sequencing and annotation.</title>
        <authorList>
            <consortium name="The Broad Institute Genomics Platform"/>
            <consortium name="The Broad Institute Genome Sequencing Center for Infectious Disease"/>
            <person name="Wu L."/>
            <person name="Ma J."/>
        </authorList>
    </citation>
    <scope>NUCLEOTIDE SEQUENCE [LARGE SCALE GENOMIC DNA]</scope>
    <source>
        <strain evidence="4">XZYJT-10</strain>
    </source>
</reference>
<evidence type="ECO:0000313" key="3">
    <source>
        <dbReference type="EMBL" id="MFC7274853.1"/>
    </source>
</evidence>
<evidence type="ECO:0000313" key="4">
    <source>
        <dbReference type="Proteomes" id="UP001596548"/>
    </source>
</evidence>
<keyword evidence="2" id="KW-0812">Transmembrane</keyword>
<name>A0ABW2HNR2_9ACTN</name>
<sequence length="132" mass="14676">MAPGSHQTTRRSRSLREGTPVTLTQDDPGECPRSSRAGRRGRPGPRRRRSRRAPRGSPSRWPATLWVARQTPIPGSVVRWLAAFMFLGGIGRLLSLAVRGAPHWFQIPLTVIELVVPPLIGALTVDFRKGRR</sequence>
<keyword evidence="2" id="KW-0472">Membrane</keyword>
<comment type="caution">
    <text evidence="3">The sequence shown here is derived from an EMBL/GenBank/DDBJ whole genome shotgun (WGS) entry which is preliminary data.</text>
</comment>
<organism evidence="3 4">
    <name type="scientific">Paractinoplanes rhizophilus</name>
    <dbReference type="NCBI Taxonomy" id="1416877"/>
    <lineage>
        <taxon>Bacteria</taxon>
        <taxon>Bacillati</taxon>
        <taxon>Actinomycetota</taxon>
        <taxon>Actinomycetes</taxon>
        <taxon>Micromonosporales</taxon>
        <taxon>Micromonosporaceae</taxon>
        <taxon>Paractinoplanes</taxon>
    </lineage>
</organism>
<gene>
    <name evidence="3" type="ORF">ACFQS1_12730</name>
</gene>
<dbReference type="Pfam" id="PF14248">
    <property type="entry name" value="DUF4345"/>
    <property type="match status" value="1"/>
</dbReference>
<feature type="transmembrane region" description="Helical" evidence="2">
    <location>
        <begin position="104"/>
        <end position="125"/>
    </location>
</feature>
<accession>A0ABW2HNR2</accession>
<dbReference type="RefSeq" id="WP_378967293.1">
    <property type="nucleotide sequence ID" value="NZ_JBHTBJ010000007.1"/>
</dbReference>
<proteinExistence type="predicted"/>
<feature type="region of interest" description="Disordered" evidence="1">
    <location>
        <begin position="1"/>
        <end position="61"/>
    </location>
</feature>
<dbReference type="EMBL" id="JBHTBJ010000007">
    <property type="protein sequence ID" value="MFC7274853.1"/>
    <property type="molecule type" value="Genomic_DNA"/>
</dbReference>
<keyword evidence="4" id="KW-1185">Reference proteome</keyword>